<reference evidence="2 3" key="1">
    <citation type="submission" date="2017-08" db="EMBL/GenBank/DDBJ databases">
        <authorList>
            <person name="de Groot N.N."/>
        </authorList>
    </citation>
    <scope>NUCLEOTIDE SEQUENCE [LARGE SCALE GENOMIC DNA]</scope>
    <source>
        <strain evidence="2 3">JC228</strain>
    </source>
</reference>
<evidence type="ECO:0000313" key="2">
    <source>
        <dbReference type="EMBL" id="SNX73335.1"/>
    </source>
</evidence>
<proteinExistence type="predicted"/>
<dbReference type="EMBL" id="OAOP01000007">
    <property type="protein sequence ID" value="SNX73335.1"/>
    <property type="molecule type" value="Genomic_DNA"/>
</dbReference>
<feature type="region of interest" description="Disordered" evidence="1">
    <location>
        <begin position="110"/>
        <end position="134"/>
    </location>
</feature>
<sequence length="134" mass="15706">MEKKLHPSIQQFKEFVNKNPNLVKEVRDGTTTWQELYEEWYLLGEDDSRWDSYKSDEVKNSNEKKEFNSDILSIVWNGVKKMDTEQIQHHLSSLSEAIGAIQGILSQFQANGRNKQKQNQSQNQPSNPFSFRKD</sequence>
<gene>
    <name evidence="2" type="ORF">SAMN05877753_10730</name>
</gene>
<feature type="compositionally biased region" description="Low complexity" evidence="1">
    <location>
        <begin position="117"/>
        <end position="128"/>
    </location>
</feature>
<dbReference type="RefSeq" id="WP_097159458.1">
    <property type="nucleotide sequence ID" value="NZ_JBEPMQ010000007.1"/>
</dbReference>
<keyword evidence="2" id="KW-0167">Capsid protein</keyword>
<keyword evidence="2" id="KW-0946">Virion</keyword>
<evidence type="ECO:0000256" key="1">
    <source>
        <dbReference type="SAM" id="MobiDB-lite"/>
    </source>
</evidence>
<dbReference type="AlphaFoldDB" id="A0A285D0Y1"/>
<name>A0A285D0Y1_9BACI</name>
<keyword evidence="3" id="KW-1185">Reference proteome</keyword>
<dbReference type="InterPro" id="IPR025953">
    <property type="entry name" value="YlbD_coat"/>
</dbReference>
<dbReference type="Proteomes" id="UP000219546">
    <property type="component" value="Unassembled WGS sequence"/>
</dbReference>
<dbReference type="Pfam" id="PF14071">
    <property type="entry name" value="YlbD_coat"/>
    <property type="match status" value="1"/>
</dbReference>
<accession>A0A285D0Y1</accession>
<evidence type="ECO:0000313" key="3">
    <source>
        <dbReference type="Proteomes" id="UP000219546"/>
    </source>
</evidence>
<dbReference type="OrthoDB" id="1655540at2"/>
<organism evidence="2 3">
    <name type="scientific">Bacillus oleivorans</name>
    <dbReference type="NCBI Taxonomy" id="1448271"/>
    <lineage>
        <taxon>Bacteria</taxon>
        <taxon>Bacillati</taxon>
        <taxon>Bacillota</taxon>
        <taxon>Bacilli</taxon>
        <taxon>Bacillales</taxon>
        <taxon>Bacillaceae</taxon>
        <taxon>Bacillus</taxon>
    </lineage>
</organism>
<protein>
    <submittedName>
        <fullName evidence="2">Putative coat protein YlbD-like</fullName>
    </submittedName>
</protein>